<sequence>MCTEAEKVVLATYHLQGIASTWWRTTNGIVFPEGVVPKWNAFVEVFNGTYFSDNAREMKTIEFQCLRQGTMTMDQYEAKFAKLSRYTPELVQNLVGRARRFRVGLRPEVRSSMVPLNLKDYNDLYERAQLIKRDQNKQTATSGSRFGSNKDGNQFGKRPMVGGRYPVLPNRKGGIGKLAPRQNGVCRFCGSQHGTTPCPSRMAACYECGQQGHIAKNCPKRPMGQQ</sequence>
<dbReference type="Pfam" id="PF03732">
    <property type="entry name" value="Retrotrans_gag"/>
    <property type="match status" value="1"/>
</dbReference>
<gene>
    <name evidence="4" type="ORF">ACJRO7_014945</name>
</gene>
<dbReference type="EMBL" id="JBJKBG010000003">
    <property type="protein sequence ID" value="KAL3745926.1"/>
    <property type="molecule type" value="Genomic_DNA"/>
</dbReference>
<feature type="compositionally biased region" description="Polar residues" evidence="2">
    <location>
        <begin position="137"/>
        <end position="152"/>
    </location>
</feature>
<dbReference type="PANTHER" id="PTHR15503:SF45">
    <property type="entry name" value="RNA-DIRECTED DNA POLYMERASE HOMOLOG"/>
    <property type="match status" value="1"/>
</dbReference>
<keyword evidence="5" id="KW-1185">Reference proteome</keyword>
<feature type="region of interest" description="Disordered" evidence="2">
    <location>
        <begin position="134"/>
        <end position="164"/>
    </location>
</feature>
<evidence type="ECO:0000313" key="5">
    <source>
        <dbReference type="Proteomes" id="UP001634007"/>
    </source>
</evidence>
<reference evidence="4 5" key="1">
    <citation type="submission" date="2024-11" db="EMBL/GenBank/DDBJ databases">
        <title>Chromosome-level genome assembly of Eucalyptus globulus Labill. provides insights into its genome evolution.</title>
        <authorList>
            <person name="Li X."/>
        </authorList>
    </citation>
    <scope>NUCLEOTIDE SEQUENCE [LARGE SCALE GENOMIC DNA]</scope>
    <source>
        <strain evidence="4">CL2024</strain>
        <tissue evidence="4">Fresh tender leaves</tissue>
    </source>
</reference>
<dbReference type="InterPro" id="IPR001878">
    <property type="entry name" value="Znf_CCHC"/>
</dbReference>
<organism evidence="4 5">
    <name type="scientific">Eucalyptus globulus</name>
    <name type="common">Tasmanian blue gum</name>
    <dbReference type="NCBI Taxonomy" id="34317"/>
    <lineage>
        <taxon>Eukaryota</taxon>
        <taxon>Viridiplantae</taxon>
        <taxon>Streptophyta</taxon>
        <taxon>Embryophyta</taxon>
        <taxon>Tracheophyta</taxon>
        <taxon>Spermatophyta</taxon>
        <taxon>Magnoliopsida</taxon>
        <taxon>eudicotyledons</taxon>
        <taxon>Gunneridae</taxon>
        <taxon>Pentapetalae</taxon>
        <taxon>rosids</taxon>
        <taxon>malvids</taxon>
        <taxon>Myrtales</taxon>
        <taxon>Myrtaceae</taxon>
        <taxon>Myrtoideae</taxon>
        <taxon>Eucalypteae</taxon>
        <taxon>Eucalyptus</taxon>
    </lineage>
</organism>
<dbReference type="Proteomes" id="UP001634007">
    <property type="component" value="Unassembled WGS sequence"/>
</dbReference>
<proteinExistence type="predicted"/>
<feature type="domain" description="CCHC-type" evidence="3">
    <location>
        <begin position="205"/>
        <end position="220"/>
    </location>
</feature>
<dbReference type="AlphaFoldDB" id="A0ABD3L7S8"/>
<dbReference type="InterPro" id="IPR036875">
    <property type="entry name" value="Znf_CCHC_sf"/>
</dbReference>
<dbReference type="GO" id="GO:0008270">
    <property type="term" value="F:zinc ion binding"/>
    <property type="evidence" value="ECO:0007669"/>
    <property type="project" value="UniProtKB-KW"/>
</dbReference>
<evidence type="ECO:0000313" key="4">
    <source>
        <dbReference type="EMBL" id="KAL3745926.1"/>
    </source>
</evidence>
<keyword evidence="1" id="KW-0863">Zinc-finger</keyword>
<keyword evidence="1" id="KW-0479">Metal-binding</keyword>
<name>A0ABD3L7S8_EUCGL</name>
<evidence type="ECO:0000256" key="2">
    <source>
        <dbReference type="SAM" id="MobiDB-lite"/>
    </source>
</evidence>
<accession>A0ABD3L7S8</accession>
<comment type="caution">
    <text evidence="4">The sequence shown here is derived from an EMBL/GenBank/DDBJ whole genome shotgun (WGS) entry which is preliminary data.</text>
</comment>
<dbReference type="SUPFAM" id="SSF57756">
    <property type="entry name" value="Retrovirus zinc finger-like domains"/>
    <property type="match status" value="1"/>
</dbReference>
<evidence type="ECO:0000256" key="1">
    <source>
        <dbReference type="PROSITE-ProRule" id="PRU00047"/>
    </source>
</evidence>
<dbReference type="Gene3D" id="4.10.60.10">
    <property type="entry name" value="Zinc finger, CCHC-type"/>
    <property type="match status" value="1"/>
</dbReference>
<dbReference type="PANTHER" id="PTHR15503">
    <property type="entry name" value="LDOC1 RELATED"/>
    <property type="match status" value="1"/>
</dbReference>
<evidence type="ECO:0000259" key="3">
    <source>
        <dbReference type="PROSITE" id="PS50158"/>
    </source>
</evidence>
<keyword evidence="1" id="KW-0862">Zinc</keyword>
<dbReference type="InterPro" id="IPR005162">
    <property type="entry name" value="Retrotrans_gag_dom"/>
</dbReference>
<dbReference type="SMART" id="SM00343">
    <property type="entry name" value="ZnF_C2HC"/>
    <property type="match status" value="1"/>
</dbReference>
<dbReference type="Pfam" id="PF00098">
    <property type="entry name" value="zf-CCHC"/>
    <property type="match status" value="1"/>
</dbReference>
<dbReference type="InterPro" id="IPR032567">
    <property type="entry name" value="RTL1-rel"/>
</dbReference>
<dbReference type="PROSITE" id="PS50158">
    <property type="entry name" value="ZF_CCHC"/>
    <property type="match status" value="1"/>
</dbReference>
<protein>
    <recommendedName>
        <fullName evidence="3">CCHC-type domain-containing protein</fullName>
    </recommendedName>
</protein>